<keyword evidence="5" id="KW-0067">ATP-binding</keyword>
<dbReference type="InterPro" id="IPR018483">
    <property type="entry name" value="Carb_kinase_FGGY_CS"/>
</dbReference>
<dbReference type="InterPro" id="IPR018484">
    <property type="entry name" value="FGGY_N"/>
</dbReference>
<evidence type="ECO:0000256" key="7">
    <source>
        <dbReference type="ARBA" id="ARBA00023277"/>
    </source>
</evidence>
<reference evidence="11 12" key="1">
    <citation type="submission" date="2017-05" db="EMBL/GenBank/DDBJ databases">
        <title>Complete genome sequence of Meiothermus taiwanensis WR-220.</title>
        <authorList>
            <person name="Wu W.-L."/>
            <person name="Lo W.-S."/>
            <person name="Kuo C.-H."/>
            <person name="Wu S.-H."/>
        </authorList>
    </citation>
    <scope>NUCLEOTIDE SEQUENCE [LARGE SCALE GENOMIC DNA]</scope>
    <source>
        <strain evidence="11 12">WR-220</strain>
    </source>
</reference>
<evidence type="ECO:0000313" key="12">
    <source>
        <dbReference type="Proteomes" id="UP000263013"/>
    </source>
</evidence>
<dbReference type="NCBIfam" id="NF003154">
    <property type="entry name" value="PRK04123.1"/>
    <property type="match status" value="1"/>
</dbReference>
<name>A0ABM6WGI9_9DEIN</name>
<gene>
    <name evidence="11" type="ORF">Mtai_v1c09290</name>
</gene>
<comment type="similarity">
    <text evidence="8">Belongs to the FGGY kinase family.</text>
</comment>
<keyword evidence="3" id="KW-0547">Nucleotide-binding</keyword>
<dbReference type="Pfam" id="PF00370">
    <property type="entry name" value="FGGY_N"/>
    <property type="match status" value="1"/>
</dbReference>
<evidence type="ECO:0000256" key="8">
    <source>
        <dbReference type="RuleBase" id="RU003733"/>
    </source>
</evidence>
<evidence type="ECO:0000256" key="4">
    <source>
        <dbReference type="ARBA" id="ARBA00022777"/>
    </source>
</evidence>
<dbReference type="Gene3D" id="3.30.420.40">
    <property type="match status" value="2"/>
</dbReference>
<sequence>MKPLVIGLDFGTESARALLLDLDSGLELAVAVEPYPHGVLTHRLPSGQPLPELWALHHPADYLQVSQVLLQKMRFEAYKSDGEIVGLGIDTTASSPLPTDALGTPLALKEGFEHQPHAYLKLWKHHAAEPYAQAINLAHPGFLQMYGGTTSAEWSLAKAWQVLEEAPEVWEATARWIEVGDWLVWQFTGQEVRSSCQAGYKAHWQPTGYPEAAQLRALRPGLESWLDKLAWPHPVGQKAGGLSQAWAQHTGLPAGIPVATASIDAHAAVLGVGVQESGVLVAILGTSSCHLTLSRAATPVPGIAGIVADGILPGLYGYECGQPASGDMLAWWVRTLAWAGQVPENQIFEQLNLELAQRTARPSGLLALDWWNGCRTPLMNASLKGALSGLDLATDPPQIYQALIEATALGTRWVKETLERAVGSLPRVVVTGGLSKIPAIVQILANVLGCEVEASSTSHASARGAALYAAMAAGFPLPPAPPAHSFIPNSMAYLDLYPSYRSLAEYFGFVQTKEVRN</sequence>
<evidence type="ECO:0000259" key="9">
    <source>
        <dbReference type="Pfam" id="PF00370"/>
    </source>
</evidence>
<protein>
    <submittedName>
        <fullName evidence="11">Carbohydrate kinase FGGY</fullName>
    </submittedName>
</protein>
<dbReference type="PROSITE" id="PS01036">
    <property type="entry name" value="HSP70_3"/>
    <property type="match status" value="1"/>
</dbReference>
<organism evidence="11 12">
    <name type="scientific">Meiothermus taiwanensis WR-220</name>
    <dbReference type="NCBI Taxonomy" id="1339250"/>
    <lineage>
        <taxon>Bacteria</taxon>
        <taxon>Thermotogati</taxon>
        <taxon>Deinococcota</taxon>
        <taxon>Deinococci</taxon>
        <taxon>Thermales</taxon>
        <taxon>Thermaceae</taxon>
        <taxon>Meiothermus</taxon>
    </lineage>
</organism>
<keyword evidence="4 8" id="KW-0418">Kinase</keyword>
<dbReference type="SUPFAM" id="SSF53067">
    <property type="entry name" value="Actin-like ATPase domain"/>
    <property type="match status" value="2"/>
</dbReference>
<dbReference type="EMBL" id="CP021130">
    <property type="protein sequence ID" value="AWR86173.1"/>
    <property type="molecule type" value="Genomic_DNA"/>
</dbReference>
<evidence type="ECO:0000313" key="11">
    <source>
        <dbReference type="EMBL" id="AWR86173.1"/>
    </source>
</evidence>
<feature type="domain" description="Carbohydrate kinase FGGY C-terminal" evidence="10">
    <location>
        <begin position="281"/>
        <end position="473"/>
    </location>
</feature>
<evidence type="ECO:0000256" key="5">
    <source>
        <dbReference type="ARBA" id="ARBA00022840"/>
    </source>
</evidence>
<keyword evidence="12" id="KW-1185">Reference proteome</keyword>
<dbReference type="GO" id="GO:0016301">
    <property type="term" value="F:kinase activity"/>
    <property type="evidence" value="ECO:0007669"/>
    <property type="project" value="UniProtKB-KW"/>
</dbReference>
<dbReference type="Proteomes" id="UP000263013">
    <property type="component" value="Chromosome"/>
</dbReference>
<evidence type="ECO:0000256" key="3">
    <source>
        <dbReference type="ARBA" id="ARBA00022741"/>
    </source>
</evidence>
<dbReference type="InterPro" id="IPR000577">
    <property type="entry name" value="Carb_kinase_FGGY"/>
</dbReference>
<dbReference type="PANTHER" id="PTHR43435">
    <property type="entry name" value="RIBULOKINASE"/>
    <property type="match status" value="1"/>
</dbReference>
<keyword evidence="7" id="KW-0119">Carbohydrate metabolism</keyword>
<dbReference type="InterPro" id="IPR043129">
    <property type="entry name" value="ATPase_NBD"/>
</dbReference>
<evidence type="ECO:0000256" key="2">
    <source>
        <dbReference type="ARBA" id="ARBA00022679"/>
    </source>
</evidence>
<dbReference type="InterPro" id="IPR018181">
    <property type="entry name" value="Heat_shock_70_CS"/>
</dbReference>
<accession>A0ABM6WGI9</accession>
<dbReference type="InterPro" id="IPR018485">
    <property type="entry name" value="FGGY_C"/>
</dbReference>
<evidence type="ECO:0000256" key="6">
    <source>
        <dbReference type="ARBA" id="ARBA00022935"/>
    </source>
</evidence>
<proteinExistence type="inferred from homology"/>
<comment type="similarity">
    <text evidence="1">Belongs to the heat shock protein 70 family.</text>
</comment>
<keyword evidence="2 8" id="KW-0808">Transferase</keyword>
<feature type="domain" description="Carbohydrate kinase FGGY N-terminal" evidence="9">
    <location>
        <begin position="5"/>
        <end position="271"/>
    </location>
</feature>
<evidence type="ECO:0000256" key="1">
    <source>
        <dbReference type="ARBA" id="ARBA00007381"/>
    </source>
</evidence>
<dbReference type="PIRSF" id="PIRSF000538">
    <property type="entry name" value="GlpK"/>
    <property type="match status" value="1"/>
</dbReference>
<evidence type="ECO:0000259" key="10">
    <source>
        <dbReference type="Pfam" id="PF02782"/>
    </source>
</evidence>
<dbReference type="CDD" id="cd07781">
    <property type="entry name" value="ASKHA_NBD_FGGY_L-RBK"/>
    <property type="match status" value="1"/>
</dbReference>
<keyword evidence="6" id="KW-0054">Arabinose catabolism</keyword>
<dbReference type="Pfam" id="PF02782">
    <property type="entry name" value="FGGY_C"/>
    <property type="match status" value="1"/>
</dbReference>
<dbReference type="RefSeq" id="WP_187388598.1">
    <property type="nucleotide sequence ID" value="NZ_CP021130.1"/>
</dbReference>
<dbReference type="PROSITE" id="PS00445">
    <property type="entry name" value="FGGY_KINASES_2"/>
    <property type="match status" value="1"/>
</dbReference>
<dbReference type="PANTHER" id="PTHR43435:SF4">
    <property type="entry name" value="FGGY CARBOHYDRATE KINASE DOMAIN-CONTAINING PROTEIN"/>
    <property type="match status" value="1"/>
</dbReference>
<dbReference type="InterPro" id="IPR005929">
    <property type="entry name" value="Ribulokinase"/>
</dbReference>